<dbReference type="Pfam" id="PF00117">
    <property type="entry name" value="GATase"/>
    <property type="match status" value="1"/>
</dbReference>
<keyword evidence="6 10" id="KW-0368">Histidine biosynthesis</keyword>
<dbReference type="HAMAP" id="MF_00278">
    <property type="entry name" value="HisH"/>
    <property type="match status" value="1"/>
</dbReference>
<dbReference type="EC" id="3.5.1.2" evidence="10"/>
<keyword evidence="7 10" id="KW-0456">Lyase</keyword>
<protein>
    <recommendedName>
        <fullName evidence="10">Imidazole glycerol phosphate synthase subunit HisH</fullName>
        <ecNumber evidence="10">4.3.2.10</ecNumber>
    </recommendedName>
    <alternativeName>
        <fullName evidence="10">IGP synthase glutaminase subunit</fullName>
        <ecNumber evidence="10">3.5.1.2</ecNumber>
    </alternativeName>
    <alternativeName>
        <fullName evidence="10">IGP synthase subunit HisH</fullName>
    </alternativeName>
    <alternativeName>
        <fullName evidence="10">ImGP synthase subunit HisH</fullName>
        <shortName evidence="10">IGPS subunit HisH</shortName>
    </alternativeName>
</protein>
<feature type="active site" evidence="10 11">
    <location>
        <position position="181"/>
    </location>
</feature>
<dbReference type="GO" id="GO:0005737">
    <property type="term" value="C:cytoplasm"/>
    <property type="evidence" value="ECO:0007669"/>
    <property type="project" value="UniProtKB-SubCell"/>
</dbReference>
<dbReference type="PROSITE" id="PS51273">
    <property type="entry name" value="GATASE_TYPE_1"/>
    <property type="match status" value="1"/>
</dbReference>
<evidence type="ECO:0000256" key="10">
    <source>
        <dbReference type="HAMAP-Rule" id="MF_00278"/>
    </source>
</evidence>
<keyword evidence="10" id="KW-0963">Cytoplasm</keyword>
<sequence length="210" mass="23264">MIVIVDYDTGNTRNVKKAMDYLQIQNTLSADPSAILHADGVVLPGVGAFKKAVDALNERQLVPVLKQVAQQQTPILGICLGMQLLFDRSFEFGETPGLGLIPGEVVAIPDNLGVKVPHMGWNQNQVTQTDPMTKDFDQQSTYFVHSFYVKTAAKYILAQADYQVKIPSIVRDRNVIGMQFHPEKSGRVGLSRLAAFKELVENGNYSRNRS</sequence>
<evidence type="ECO:0000259" key="12">
    <source>
        <dbReference type="Pfam" id="PF00117"/>
    </source>
</evidence>
<evidence type="ECO:0000256" key="8">
    <source>
        <dbReference type="ARBA" id="ARBA00047838"/>
    </source>
</evidence>
<dbReference type="EMBL" id="WNJO01000003">
    <property type="protein sequence ID" value="MTV81686.1"/>
    <property type="molecule type" value="Genomic_DNA"/>
</dbReference>
<comment type="catalytic activity">
    <reaction evidence="8 10">
        <text>5-[(5-phospho-1-deoxy-D-ribulos-1-ylimino)methylamino]-1-(5-phospho-beta-D-ribosyl)imidazole-4-carboxamide + L-glutamine = D-erythro-1-(imidazol-4-yl)glycerol 3-phosphate + 5-amino-1-(5-phospho-beta-D-ribosyl)imidazole-4-carboxamide + L-glutamate + H(+)</text>
        <dbReference type="Rhea" id="RHEA:24793"/>
        <dbReference type="ChEBI" id="CHEBI:15378"/>
        <dbReference type="ChEBI" id="CHEBI:29985"/>
        <dbReference type="ChEBI" id="CHEBI:58278"/>
        <dbReference type="ChEBI" id="CHEBI:58359"/>
        <dbReference type="ChEBI" id="CHEBI:58475"/>
        <dbReference type="ChEBI" id="CHEBI:58525"/>
        <dbReference type="EC" id="4.3.2.10"/>
    </reaction>
</comment>
<comment type="catalytic activity">
    <reaction evidence="9 10">
        <text>L-glutamine + H2O = L-glutamate + NH4(+)</text>
        <dbReference type="Rhea" id="RHEA:15889"/>
        <dbReference type="ChEBI" id="CHEBI:15377"/>
        <dbReference type="ChEBI" id="CHEBI:28938"/>
        <dbReference type="ChEBI" id="CHEBI:29985"/>
        <dbReference type="ChEBI" id="CHEBI:58359"/>
        <dbReference type="EC" id="3.5.1.2"/>
    </reaction>
</comment>
<evidence type="ECO:0000256" key="3">
    <source>
        <dbReference type="ARBA" id="ARBA00022605"/>
    </source>
</evidence>
<reference evidence="13 14" key="1">
    <citation type="submission" date="2019-11" db="EMBL/GenBank/DDBJ databases">
        <title>Lactobacillus sp. nov. CRM56-3, isolated from fermented tea leaves.</title>
        <authorList>
            <person name="Phuengjayaem S."/>
            <person name="Tanasupawat S."/>
        </authorList>
    </citation>
    <scope>NUCLEOTIDE SEQUENCE [LARGE SCALE GENOMIC DNA]</scope>
    <source>
        <strain evidence="13 14">CRM56-3</strain>
    </source>
</reference>
<dbReference type="NCBIfam" id="TIGR01855">
    <property type="entry name" value="IMP_synth_hisH"/>
    <property type="match status" value="1"/>
</dbReference>
<dbReference type="GO" id="GO:0004359">
    <property type="term" value="F:glutaminase activity"/>
    <property type="evidence" value="ECO:0007669"/>
    <property type="project" value="UniProtKB-EC"/>
</dbReference>
<dbReference type="PIRSF" id="PIRSF000495">
    <property type="entry name" value="Amidotransf_hisH"/>
    <property type="match status" value="1"/>
</dbReference>
<proteinExistence type="inferred from homology"/>
<dbReference type="AlphaFoldDB" id="A0A7X2XU72"/>
<comment type="subcellular location">
    <subcellularLocation>
        <location evidence="10">Cytoplasm</location>
    </subcellularLocation>
</comment>
<dbReference type="GO" id="GO:0000105">
    <property type="term" value="P:L-histidine biosynthetic process"/>
    <property type="evidence" value="ECO:0007669"/>
    <property type="project" value="UniProtKB-UniRule"/>
</dbReference>
<keyword evidence="14" id="KW-1185">Reference proteome</keyword>
<evidence type="ECO:0000256" key="2">
    <source>
        <dbReference type="ARBA" id="ARBA00011152"/>
    </source>
</evidence>
<evidence type="ECO:0000256" key="6">
    <source>
        <dbReference type="ARBA" id="ARBA00023102"/>
    </source>
</evidence>
<evidence type="ECO:0000256" key="1">
    <source>
        <dbReference type="ARBA" id="ARBA00005091"/>
    </source>
</evidence>
<dbReference type="InterPro" id="IPR029062">
    <property type="entry name" value="Class_I_gatase-like"/>
</dbReference>
<dbReference type="PANTHER" id="PTHR42701">
    <property type="entry name" value="IMIDAZOLE GLYCEROL PHOSPHATE SYNTHASE SUBUNIT HISH"/>
    <property type="match status" value="1"/>
</dbReference>
<keyword evidence="4 10" id="KW-0378">Hydrolase</keyword>
<dbReference type="InterPro" id="IPR010139">
    <property type="entry name" value="Imidazole-glycPsynth_HisH"/>
</dbReference>
<organism evidence="13 14">
    <name type="scientific">Secundilactobacillus folii</name>
    <dbReference type="NCBI Taxonomy" id="2678357"/>
    <lineage>
        <taxon>Bacteria</taxon>
        <taxon>Bacillati</taxon>
        <taxon>Bacillota</taxon>
        <taxon>Bacilli</taxon>
        <taxon>Lactobacillales</taxon>
        <taxon>Lactobacillaceae</taxon>
        <taxon>Secundilactobacillus</taxon>
    </lineage>
</organism>
<evidence type="ECO:0000256" key="9">
    <source>
        <dbReference type="ARBA" id="ARBA00049534"/>
    </source>
</evidence>
<dbReference type="UniPathway" id="UPA00031">
    <property type="reaction ID" value="UER00010"/>
</dbReference>
<dbReference type="RefSeq" id="WP_155430976.1">
    <property type="nucleotide sequence ID" value="NZ_WNJO01000003.1"/>
</dbReference>
<evidence type="ECO:0000256" key="11">
    <source>
        <dbReference type="PIRSR" id="PIRSR000495-1"/>
    </source>
</evidence>
<dbReference type="InterPro" id="IPR017926">
    <property type="entry name" value="GATASE"/>
</dbReference>
<feature type="active site" description="Nucleophile" evidence="10 11">
    <location>
        <position position="79"/>
    </location>
</feature>
<evidence type="ECO:0000313" key="14">
    <source>
        <dbReference type="Proteomes" id="UP000466388"/>
    </source>
</evidence>
<dbReference type="GO" id="GO:0000107">
    <property type="term" value="F:imidazoleglycerol-phosphate synthase activity"/>
    <property type="evidence" value="ECO:0007669"/>
    <property type="project" value="UniProtKB-UniRule"/>
</dbReference>
<name>A0A7X2XU72_9LACO</name>
<gene>
    <name evidence="10 13" type="primary">hisH</name>
    <name evidence="13" type="ORF">GM612_03335</name>
</gene>
<dbReference type="CDD" id="cd01748">
    <property type="entry name" value="GATase1_IGP_Synthase"/>
    <property type="match status" value="1"/>
</dbReference>
<evidence type="ECO:0000313" key="13">
    <source>
        <dbReference type="EMBL" id="MTV81686.1"/>
    </source>
</evidence>
<evidence type="ECO:0000256" key="4">
    <source>
        <dbReference type="ARBA" id="ARBA00022801"/>
    </source>
</evidence>
<keyword evidence="5 10" id="KW-0315">Glutamine amidotransferase</keyword>
<dbReference type="GO" id="GO:0016829">
    <property type="term" value="F:lyase activity"/>
    <property type="evidence" value="ECO:0007669"/>
    <property type="project" value="UniProtKB-KW"/>
</dbReference>
<comment type="caution">
    <text evidence="13">The sequence shown here is derived from an EMBL/GenBank/DDBJ whole genome shotgun (WGS) entry which is preliminary data.</text>
</comment>
<dbReference type="EC" id="4.3.2.10" evidence="10"/>
<dbReference type="PANTHER" id="PTHR42701:SF1">
    <property type="entry name" value="IMIDAZOLE GLYCEROL PHOSPHATE SYNTHASE SUBUNIT HISH"/>
    <property type="match status" value="1"/>
</dbReference>
<dbReference type="Gene3D" id="3.40.50.880">
    <property type="match status" value="1"/>
</dbReference>
<comment type="function">
    <text evidence="10">IGPS catalyzes the conversion of PRFAR and glutamine to IGP, AICAR and glutamate. The HisH subunit catalyzes the hydrolysis of glutamine to glutamate and ammonia as part of the synthesis of IGP and AICAR. The resulting ammonia molecule is channeled to the active site of HisF.</text>
</comment>
<feature type="active site" evidence="10 11">
    <location>
        <position position="183"/>
    </location>
</feature>
<comment type="subunit">
    <text evidence="2 10">Heterodimer of HisH and HisF.</text>
</comment>
<feature type="domain" description="Glutamine amidotransferase" evidence="12">
    <location>
        <begin position="3"/>
        <end position="188"/>
    </location>
</feature>
<dbReference type="SUPFAM" id="SSF52317">
    <property type="entry name" value="Class I glutamine amidotransferase-like"/>
    <property type="match status" value="1"/>
</dbReference>
<evidence type="ECO:0000256" key="5">
    <source>
        <dbReference type="ARBA" id="ARBA00022962"/>
    </source>
</evidence>
<keyword evidence="3 10" id="KW-0028">Amino-acid biosynthesis</keyword>
<accession>A0A7X2XU72</accession>
<comment type="pathway">
    <text evidence="1 10">Amino-acid biosynthesis; L-histidine biosynthesis; L-histidine from 5-phospho-alpha-D-ribose 1-diphosphate: step 5/9.</text>
</comment>
<dbReference type="Proteomes" id="UP000466388">
    <property type="component" value="Unassembled WGS sequence"/>
</dbReference>
<evidence type="ECO:0000256" key="7">
    <source>
        <dbReference type="ARBA" id="ARBA00023239"/>
    </source>
</evidence>